<feature type="region of interest" description="Disordered" evidence="1">
    <location>
        <begin position="445"/>
        <end position="512"/>
    </location>
</feature>
<reference evidence="2 3" key="1">
    <citation type="journal article" date="2019" name="Int. J. Syst. Evol. Microbiol.">
        <title>The Global Catalogue of Microorganisms (GCM) 10K type strain sequencing project: providing services to taxonomists for standard genome sequencing and annotation.</title>
        <authorList>
            <consortium name="The Broad Institute Genomics Platform"/>
            <consortium name="The Broad Institute Genome Sequencing Center for Infectious Disease"/>
            <person name="Wu L."/>
            <person name="Ma J."/>
        </authorList>
    </citation>
    <scope>NUCLEOTIDE SEQUENCE [LARGE SCALE GENOMIC DNA]</scope>
    <source>
        <strain evidence="2 3">JCM 3106</strain>
    </source>
</reference>
<protein>
    <submittedName>
        <fullName evidence="2">Uncharacterized protein</fullName>
    </submittedName>
</protein>
<keyword evidence="3" id="KW-1185">Reference proteome</keyword>
<feature type="region of interest" description="Disordered" evidence="1">
    <location>
        <begin position="386"/>
        <end position="406"/>
    </location>
</feature>
<feature type="region of interest" description="Disordered" evidence="1">
    <location>
        <begin position="289"/>
        <end position="354"/>
    </location>
</feature>
<dbReference type="Proteomes" id="UP001499930">
    <property type="component" value="Unassembled WGS sequence"/>
</dbReference>
<evidence type="ECO:0000313" key="2">
    <source>
        <dbReference type="EMBL" id="GAA2990750.1"/>
    </source>
</evidence>
<gene>
    <name evidence="2" type="ORF">GCM10017559_08520</name>
</gene>
<sequence length="512" mass="53462">MPDLAVPAPPPLATVANVELMHTGTWHLSTGPVTFSTGDLASAVAALDCPAVRRPVLKLGHLEADPDEHGLRWDGLPAVGYINNLAVAEAGRTLVGDYAGMPGWLGQIIASAYPDRSIEGQFDFRCQMGHLHPFVITAVALLGVAAPGIGTLQSLQDVAALYGVAASTPPSPISGESIAVTVHATREDPVPNPRAPQIAAGVTTEDVRRAFYSSDYGRSWDIWIEAIELGPMQIIAIDDASGSRSRVPVTIGDGDGEEAVSFGDPIRVVVRYDDAPAVAASAEERVIRYGSRAESRPEASTPPPTQPAQPTPATPANPAAPPTVVPPEPDPSPAPQTPPVEPAAGPTPTEGEAMPALDEGLRTRLGLSADADEATILAAVDEALNERAEPTTPTEPVAAAPAALPPGTVAIDETMLAELRERAEQGVAARARQLTEDRDRAIEDAIRAGKTPPARREHWQTSWKADPEGTKQLLASLAPGLVPLADIGEPGGEPTGPSDDEFDQFFSTPGKV</sequence>
<evidence type="ECO:0000313" key="3">
    <source>
        <dbReference type="Proteomes" id="UP001499930"/>
    </source>
</evidence>
<dbReference type="EMBL" id="BAAAWD010000004">
    <property type="protein sequence ID" value="GAA2990750.1"/>
    <property type="molecule type" value="Genomic_DNA"/>
</dbReference>
<feature type="compositionally biased region" description="Basic and acidic residues" evidence="1">
    <location>
        <begin position="454"/>
        <end position="469"/>
    </location>
</feature>
<evidence type="ECO:0000256" key="1">
    <source>
        <dbReference type="SAM" id="MobiDB-lite"/>
    </source>
</evidence>
<dbReference type="InterPro" id="IPR012106">
    <property type="entry name" value="Phage_Mu_Gp1"/>
</dbReference>
<feature type="compositionally biased region" description="Low complexity" evidence="1">
    <location>
        <begin position="390"/>
        <end position="406"/>
    </location>
</feature>
<dbReference type="RefSeq" id="WP_344888533.1">
    <property type="nucleotide sequence ID" value="NZ_BAAAWD010000004.1"/>
</dbReference>
<feature type="compositionally biased region" description="Pro residues" evidence="1">
    <location>
        <begin position="300"/>
        <end position="341"/>
    </location>
</feature>
<accession>A0ABN3XTD2</accession>
<name>A0ABN3XTD2_9ACTN</name>
<proteinExistence type="predicted"/>
<organism evidence="2 3">
    <name type="scientific">Streptosporangium longisporum</name>
    <dbReference type="NCBI Taxonomy" id="46187"/>
    <lineage>
        <taxon>Bacteria</taxon>
        <taxon>Bacillati</taxon>
        <taxon>Actinomycetota</taxon>
        <taxon>Actinomycetes</taxon>
        <taxon>Streptosporangiales</taxon>
        <taxon>Streptosporangiaceae</taxon>
        <taxon>Streptosporangium</taxon>
    </lineage>
</organism>
<comment type="caution">
    <text evidence="2">The sequence shown here is derived from an EMBL/GenBank/DDBJ whole genome shotgun (WGS) entry which is preliminary data.</text>
</comment>
<dbReference type="Pfam" id="PF10123">
    <property type="entry name" value="Mu-like_Pro"/>
    <property type="match status" value="1"/>
</dbReference>